<comment type="caution">
    <text evidence="2">The sequence shown here is derived from an EMBL/GenBank/DDBJ whole genome shotgun (WGS) entry which is preliminary data.</text>
</comment>
<protein>
    <submittedName>
        <fullName evidence="2">Uncharacterized protein</fullName>
    </submittedName>
</protein>
<accession>A0A401RDT5</accession>
<feature type="region of interest" description="Disordered" evidence="1">
    <location>
        <begin position="1"/>
        <end position="38"/>
    </location>
</feature>
<evidence type="ECO:0000313" key="3">
    <source>
        <dbReference type="Proteomes" id="UP000287033"/>
    </source>
</evidence>
<feature type="region of interest" description="Disordered" evidence="1">
    <location>
        <begin position="150"/>
        <end position="232"/>
    </location>
</feature>
<dbReference type="Proteomes" id="UP000287033">
    <property type="component" value="Unassembled WGS sequence"/>
</dbReference>
<dbReference type="AlphaFoldDB" id="A0A401RDT5"/>
<gene>
    <name evidence="2" type="ORF">chiPu_0022547</name>
</gene>
<name>A0A401RDT5_CHIPU</name>
<reference evidence="2 3" key="1">
    <citation type="journal article" date="2018" name="Nat. Ecol. Evol.">
        <title>Shark genomes provide insights into elasmobranch evolution and the origin of vertebrates.</title>
        <authorList>
            <person name="Hara Y"/>
            <person name="Yamaguchi K"/>
            <person name="Onimaru K"/>
            <person name="Kadota M"/>
            <person name="Koyanagi M"/>
            <person name="Keeley SD"/>
            <person name="Tatsumi K"/>
            <person name="Tanaka K"/>
            <person name="Motone F"/>
            <person name="Kageyama Y"/>
            <person name="Nozu R"/>
            <person name="Adachi N"/>
            <person name="Nishimura O"/>
            <person name="Nakagawa R"/>
            <person name="Tanegashima C"/>
            <person name="Kiyatake I"/>
            <person name="Matsumoto R"/>
            <person name="Murakumo K"/>
            <person name="Nishida K"/>
            <person name="Terakita A"/>
            <person name="Kuratani S"/>
            <person name="Sato K"/>
            <person name="Hyodo S Kuraku.S."/>
        </authorList>
    </citation>
    <scope>NUCLEOTIDE SEQUENCE [LARGE SCALE GENOMIC DNA]</scope>
</reference>
<sequence>MLPPQPPAVAEQRRPHPPGQRQRQRETSSGSATLRPGGLIADLLRQRHTAPRRSHCRPPAAAPHCAPEVSLQTSCCSATVSPGRSHCRLPAAAPHCAREVSLQTSCGSATLRPGGLTADLLLQRRSAPGRSHCRPPAAAPQYAREVSLQTSKCGATPRPRGLTAASAGNGSRPPAAAPPCAPGGLTAASAGNGSRPPAAAPHCAREVSLQTSTRSATVAPGGLTADLQLQRH</sequence>
<proteinExistence type="predicted"/>
<dbReference type="EMBL" id="BEZZ01008794">
    <property type="protein sequence ID" value="GCC16295.1"/>
    <property type="molecule type" value="Genomic_DNA"/>
</dbReference>
<keyword evidence="3" id="KW-1185">Reference proteome</keyword>
<organism evidence="2 3">
    <name type="scientific">Chiloscyllium punctatum</name>
    <name type="common">Brownbanded bambooshark</name>
    <name type="synonym">Hemiscyllium punctatum</name>
    <dbReference type="NCBI Taxonomy" id="137246"/>
    <lineage>
        <taxon>Eukaryota</taxon>
        <taxon>Metazoa</taxon>
        <taxon>Chordata</taxon>
        <taxon>Craniata</taxon>
        <taxon>Vertebrata</taxon>
        <taxon>Chondrichthyes</taxon>
        <taxon>Elasmobranchii</taxon>
        <taxon>Galeomorphii</taxon>
        <taxon>Galeoidea</taxon>
        <taxon>Orectolobiformes</taxon>
        <taxon>Hemiscylliidae</taxon>
        <taxon>Chiloscyllium</taxon>
    </lineage>
</organism>
<evidence type="ECO:0000256" key="1">
    <source>
        <dbReference type="SAM" id="MobiDB-lite"/>
    </source>
</evidence>
<evidence type="ECO:0000313" key="2">
    <source>
        <dbReference type="EMBL" id="GCC16295.1"/>
    </source>
</evidence>